<dbReference type="InterPro" id="IPR024655">
    <property type="entry name" value="Asl1_glyco_hydro_catalytic"/>
</dbReference>
<evidence type="ECO:0000313" key="2">
    <source>
        <dbReference type="EMBL" id="CAH1802209.1"/>
    </source>
</evidence>
<gene>
    <name evidence="2" type="ORF">OFUS_LOCUS25918</name>
</gene>
<dbReference type="InterPro" id="IPR053183">
    <property type="entry name" value="ASL1"/>
</dbReference>
<reference evidence="2" key="1">
    <citation type="submission" date="2022-03" db="EMBL/GenBank/DDBJ databases">
        <authorList>
            <person name="Martin C."/>
        </authorList>
    </citation>
    <scope>NUCLEOTIDE SEQUENCE</scope>
</reference>
<evidence type="ECO:0000313" key="3">
    <source>
        <dbReference type="Proteomes" id="UP000749559"/>
    </source>
</evidence>
<keyword evidence="3" id="KW-1185">Reference proteome</keyword>
<organism evidence="2 3">
    <name type="scientific">Owenia fusiformis</name>
    <name type="common">Polychaete worm</name>
    <dbReference type="NCBI Taxonomy" id="6347"/>
    <lineage>
        <taxon>Eukaryota</taxon>
        <taxon>Metazoa</taxon>
        <taxon>Spiralia</taxon>
        <taxon>Lophotrochozoa</taxon>
        <taxon>Annelida</taxon>
        <taxon>Polychaeta</taxon>
        <taxon>Sedentaria</taxon>
        <taxon>Canalipalpata</taxon>
        <taxon>Sabellida</taxon>
        <taxon>Oweniida</taxon>
        <taxon>Oweniidae</taxon>
        <taxon>Owenia</taxon>
    </lineage>
</organism>
<dbReference type="Proteomes" id="UP000749559">
    <property type="component" value="Unassembled WGS sequence"/>
</dbReference>
<dbReference type="PANTHER" id="PTHR34154">
    <property type="entry name" value="ALKALI-SENSITIVE LINKAGE PROTEIN 1"/>
    <property type="match status" value="1"/>
</dbReference>
<evidence type="ECO:0000259" key="1">
    <source>
        <dbReference type="Pfam" id="PF11790"/>
    </source>
</evidence>
<dbReference type="InterPro" id="IPR017853">
    <property type="entry name" value="GH"/>
</dbReference>
<dbReference type="Gene3D" id="3.20.20.80">
    <property type="entry name" value="Glycosidases"/>
    <property type="match status" value="1"/>
</dbReference>
<dbReference type="EMBL" id="CAIIXF020000012">
    <property type="protein sequence ID" value="CAH1802209.1"/>
    <property type="molecule type" value="Genomic_DNA"/>
</dbReference>
<dbReference type="PANTHER" id="PTHR34154:SF3">
    <property type="entry name" value="ALKALI-SENSITIVE LINKAGE PROTEIN 1"/>
    <property type="match status" value="1"/>
</dbReference>
<sequence>MTPNMAAKYWPLLEHESGNRILISPSSSPCGGGPSCMSDSIAWFDAFFAACKNCRVDYIATHHYSCDPAQTAEYLHSIYSRYKKQIWLTEFGCPYTQNATVVMEYMKGVLPWLEQADYIYRYSWFITRMDDTPFIHKDNQLLIDGKSELNELGKFYDNFKNE</sequence>
<name>A0A8S4Q9I1_OWEFU</name>
<feature type="domain" description="Asl1-like glycosyl hydrolase catalytic" evidence="1">
    <location>
        <begin position="1"/>
        <end position="156"/>
    </location>
</feature>
<protein>
    <recommendedName>
        <fullName evidence="1">Asl1-like glycosyl hydrolase catalytic domain-containing protein</fullName>
    </recommendedName>
</protein>
<comment type="caution">
    <text evidence="2">The sequence shown here is derived from an EMBL/GenBank/DDBJ whole genome shotgun (WGS) entry which is preliminary data.</text>
</comment>
<proteinExistence type="predicted"/>
<accession>A0A8S4Q9I1</accession>
<dbReference type="OrthoDB" id="43654at2759"/>
<dbReference type="SUPFAM" id="SSF51445">
    <property type="entry name" value="(Trans)glycosidases"/>
    <property type="match status" value="1"/>
</dbReference>
<dbReference type="Pfam" id="PF11790">
    <property type="entry name" value="Glyco_hydro_cc"/>
    <property type="match status" value="1"/>
</dbReference>
<dbReference type="AlphaFoldDB" id="A0A8S4Q9I1"/>